<dbReference type="GO" id="GO:0005524">
    <property type="term" value="F:ATP binding"/>
    <property type="evidence" value="ECO:0007669"/>
    <property type="project" value="UniProtKB-KW"/>
</dbReference>
<evidence type="ECO:0000256" key="3">
    <source>
        <dbReference type="ARBA" id="ARBA00022777"/>
    </source>
</evidence>
<dbReference type="EC" id="2.7.6.2" evidence="5"/>
<reference evidence="7 8" key="1">
    <citation type="submission" date="2016-10" db="EMBL/GenBank/DDBJ databases">
        <authorList>
            <person name="de Groot N.N."/>
        </authorList>
    </citation>
    <scope>NUCLEOTIDE SEQUENCE [LARGE SCALE GENOMIC DNA]</scope>
    <source>
        <strain evidence="8">P4B,CCM 7963,CECT 7998,DSM 25260,IBRC-M 10614,KCTC 13821</strain>
    </source>
</reference>
<keyword evidence="4" id="KW-0067">ATP-binding</keyword>
<dbReference type="InterPro" id="IPR007373">
    <property type="entry name" value="Thiamin_PyroPKinase_B1-bd"/>
</dbReference>
<evidence type="ECO:0000256" key="5">
    <source>
        <dbReference type="NCBIfam" id="TIGR01378"/>
    </source>
</evidence>
<dbReference type="CDD" id="cd07995">
    <property type="entry name" value="TPK"/>
    <property type="match status" value="1"/>
</dbReference>
<dbReference type="SUPFAM" id="SSF63862">
    <property type="entry name" value="Thiamin pyrophosphokinase, substrate-binding domain"/>
    <property type="match status" value="1"/>
</dbReference>
<dbReference type="InterPro" id="IPR006282">
    <property type="entry name" value="Thi_PPkinase"/>
</dbReference>
<dbReference type="Proteomes" id="UP000199017">
    <property type="component" value="Unassembled WGS sequence"/>
</dbReference>
<dbReference type="Pfam" id="PF04263">
    <property type="entry name" value="TPK_catalytic"/>
    <property type="match status" value="1"/>
</dbReference>
<evidence type="ECO:0000313" key="8">
    <source>
        <dbReference type="Proteomes" id="UP000199017"/>
    </source>
</evidence>
<dbReference type="PANTHER" id="PTHR41299">
    <property type="entry name" value="THIAMINE PYROPHOSPHOKINASE"/>
    <property type="match status" value="1"/>
</dbReference>
<dbReference type="GO" id="GO:0004788">
    <property type="term" value="F:thiamine diphosphokinase activity"/>
    <property type="evidence" value="ECO:0007669"/>
    <property type="project" value="UniProtKB-UniRule"/>
</dbReference>
<dbReference type="RefSeq" id="WP_211295838.1">
    <property type="nucleotide sequence ID" value="NZ_FNDU01000008.1"/>
</dbReference>
<feature type="domain" description="Thiamin pyrophosphokinase thiamin-binding" evidence="6">
    <location>
        <begin position="138"/>
        <end position="204"/>
    </location>
</feature>
<dbReference type="SMART" id="SM00983">
    <property type="entry name" value="TPK_B1_binding"/>
    <property type="match status" value="1"/>
</dbReference>
<dbReference type="InterPro" id="IPR007371">
    <property type="entry name" value="TPK_catalytic"/>
</dbReference>
<dbReference type="EMBL" id="FNDU01000008">
    <property type="protein sequence ID" value="SDI51790.1"/>
    <property type="molecule type" value="Genomic_DNA"/>
</dbReference>
<proteinExistence type="predicted"/>
<keyword evidence="3 7" id="KW-0418">Kinase</keyword>
<dbReference type="SUPFAM" id="SSF63999">
    <property type="entry name" value="Thiamin pyrophosphokinase, catalytic domain"/>
    <property type="match status" value="1"/>
</dbReference>
<dbReference type="AlphaFoldDB" id="A0A1G8L980"/>
<dbReference type="GO" id="GO:0006772">
    <property type="term" value="P:thiamine metabolic process"/>
    <property type="evidence" value="ECO:0007669"/>
    <property type="project" value="UniProtKB-UniRule"/>
</dbReference>
<dbReference type="InterPro" id="IPR036759">
    <property type="entry name" value="TPK_catalytic_sf"/>
</dbReference>
<evidence type="ECO:0000256" key="1">
    <source>
        <dbReference type="ARBA" id="ARBA00022679"/>
    </source>
</evidence>
<dbReference type="GO" id="GO:0009229">
    <property type="term" value="P:thiamine diphosphate biosynthetic process"/>
    <property type="evidence" value="ECO:0007669"/>
    <property type="project" value="InterPro"/>
</dbReference>
<dbReference type="NCBIfam" id="TIGR01378">
    <property type="entry name" value="thi_PPkinase"/>
    <property type="match status" value="1"/>
</dbReference>
<dbReference type="PANTHER" id="PTHR41299:SF1">
    <property type="entry name" value="THIAMINE PYROPHOSPHOKINASE"/>
    <property type="match status" value="1"/>
</dbReference>
<evidence type="ECO:0000259" key="6">
    <source>
        <dbReference type="SMART" id="SM00983"/>
    </source>
</evidence>
<keyword evidence="8" id="KW-1185">Reference proteome</keyword>
<evidence type="ECO:0000256" key="2">
    <source>
        <dbReference type="ARBA" id="ARBA00022741"/>
    </source>
</evidence>
<dbReference type="Gene3D" id="3.40.50.10240">
    <property type="entry name" value="Thiamin pyrophosphokinase, catalytic domain"/>
    <property type="match status" value="1"/>
</dbReference>
<name>A0A1G8L980_9BACI</name>
<sequence length="213" mass="23647">MRVLLFAGGALFPEAFQEITEDDVLIGVDSGAWALLEHGFSPDAAIGDFDSVTIEQTEYIIQCSKEVISCDAYDKDKTDTEMGLEFALDKKPDSIKMFGVTGSRLDHTLANLHLLEKALEKRIETEIIDQQNKLFLVADYKIIEKDTYSYVSILPMTEKAEGVTLKGFLYPLNEALLLRKEALGISNKIVNKAAEIVVKSGLLLVIKSRDGKE</sequence>
<gene>
    <name evidence="7" type="ORF">SAMN05216352_108194</name>
</gene>
<dbReference type="Pfam" id="PF04265">
    <property type="entry name" value="TPK_B1_binding"/>
    <property type="match status" value="1"/>
</dbReference>
<evidence type="ECO:0000256" key="4">
    <source>
        <dbReference type="ARBA" id="ARBA00022840"/>
    </source>
</evidence>
<organism evidence="7 8">
    <name type="scientific">Alteribacillus bidgolensis</name>
    <dbReference type="NCBI Taxonomy" id="930129"/>
    <lineage>
        <taxon>Bacteria</taxon>
        <taxon>Bacillati</taxon>
        <taxon>Bacillota</taxon>
        <taxon>Bacilli</taxon>
        <taxon>Bacillales</taxon>
        <taxon>Bacillaceae</taxon>
        <taxon>Alteribacillus</taxon>
    </lineage>
</organism>
<dbReference type="InterPro" id="IPR053149">
    <property type="entry name" value="TPK"/>
</dbReference>
<accession>A0A1G8L980</accession>
<dbReference type="GO" id="GO:0016301">
    <property type="term" value="F:kinase activity"/>
    <property type="evidence" value="ECO:0007669"/>
    <property type="project" value="UniProtKB-KW"/>
</dbReference>
<dbReference type="STRING" id="930129.SAMN05216352_108194"/>
<dbReference type="InterPro" id="IPR036371">
    <property type="entry name" value="TPK_B1-bd_sf"/>
</dbReference>
<dbReference type="GO" id="GO:0030975">
    <property type="term" value="F:thiamine binding"/>
    <property type="evidence" value="ECO:0007669"/>
    <property type="project" value="InterPro"/>
</dbReference>
<keyword evidence="2" id="KW-0547">Nucleotide-binding</keyword>
<protein>
    <recommendedName>
        <fullName evidence="5">Thiamine diphosphokinase</fullName>
        <ecNumber evidence="5">2.7.6.2</ecNumber>
    </recommendedName>
</protein>
<keyword evidence="1" id="KW-0808">Transferase</keyword>
<evidence type="ECO:0000313" key="7">
    <source>
        <dbReference type="EMBL" id="SDI51790.1"/>
    </source>
</evidence>